<dbReference type="SUPFAM" id="SSF54637">
    <property type="entry name" value="Thioesterase/thiol ester dehydrase-isomerase"/>
    <property type="match status" value="1"/>
</dbReference>
<dbReference type="OrthoDB" id="9801735at2"/>
<keyword evidence="3" id="KW-1185">Reference proteome</keyword>
<gene>
    <name evidence="2" type="ORF">E8M01_07705</name>
</gene>
<accession>A0A4D7AT76</accession>
<dbReference type="CDD" id="cd03449">
    <property type="entry name" value="R_hydratase"/>
    <property type="match status" value="1"/>
</dbReference>
<feature type="domain" description="MaoC-like" evidence="1">
    <location>
        <begin position="15"/>
        <end position="122"/>
    </location>
</feature>
<dbReference type="KEGG" id="pstg:E8M01_07705"/>
<organism evidence="2 3">
    <name type="scientific">Phreatobacter stygius</name>
    <dbReference type="NCBI Taxonomy" id="1940610"/>
    <lineage>
        <taxon>Bacteria</taxon>
        <taxon>Pseudomonadati</taxon>
        <taxon>Pseudomonadota</taxon>
        <taxon>Alphaproteobacteria</taxon>
        <taxon>Hyphomicrobiales</taxon>
        <taxon>Phreatobacteraceae</taxon>
        <taxon>Phreatobacter</taxon>
    </lineage>
</organism>
<dbReference type="PANTHER" id="PTHR43664">
    <property type="entry name" value="MONOAMINE OXIDASE-RELATED"/>
    <property type="match status" value="1"/>
</dbReference>
<sequence>MNTTRLEVGETATFAKTITEADLVLFSGLTGDFDPIHVNEDYARKTVFGRRIAHGALVMGLLSTTASMMSRRSTERGSTGVSVSLGYDRIRFLKPVFIQDTLTARYTIEEIDEAQGRSRSRVEVLNQDGELCLVGTHIMKWVKAG</sequence>
<proteinExistence type="predicted"/>
<dbReference type="InterPro" id="IPR029069">
    <property type="entry name" value="HotDog_dom_sf"/>
</dbReference>
<dbReference type="Pfam" id="PF01575">
    <property type="entry name" value="MaoC_dehydratas"/>
    <property type="match status" value="1"/>
</dbReference>
<dbReference type="AlphaFoldDB" id="A0A4D7AT76"/>
<protein>
    <submittedName>
        <fullName evidence="2">MaoC family dehydratase</fullName>
    </submittedName>
</protein>
<dbReference type="Proteomes" id="UP000298781">
    <property type="component" value="Chromosome"/>
</dbReference>
<dbReference type="Gene3D" id="3.10.129.10">
    <property type="entry name" value="Hotdog Thioesterase"/>
    <property type="match status" value="1"/>
</dbReference>
<dbReference type="InterPro" id="IPR002539">
    <property type="entry name" value="MaoC-like_dom"/>
</dbReference>
<name>A0A4D7AT76_9HYPH</name>
<dbReference type="InterPro" id="IPR052342">
    <property type="entry name" value="MCH/BMMD"/>
</dbReference>
<dbReference type="PANTHER" id="PTHR43664:SF1">
    <property type="entry name" value="BETA-METHYLMALYL-COA DEHYDRATASE"/>
    <property type="match status" value="1"/>
</dbReference>
<dbReference type="EMBL" id="CP039690">
    <property type="protein sequence ID" value="QCI64139.1"/>
    <property type="molecule type" value="Genomic_DNA"/>
</dbReference>
<evidence type="ECO:0000259" key="1">
    <source>
        <dbReference type="Pfam" id="PF01575"/>
    </source>
</evidence>
<evidence type="ECO:0000313" key="2">
    <source>
        <dbReference type="EMBL" id="QCI64139.1"/>
    </source>
</evidence>
<dbReference type="RefSeq" id="WP_136959595.1">
    <property type="nucleotide sequence ID" value="NZ_CP039690.1"/>
</dbReference>
<reference evidence="2 3" key="1">
    <citation type="submission" date="2019-04" db="EMBL/GenBank/DDBJ databases">
        <title>Phreatobacter aquaticus sp. nov.</title>
        <authorList>
            <person name="Choi A."/>
        </authorList>
    </citation>
    <scope>NUCLEOTIDE SEQUENCE [LARGE SCALE GENOMIC DNA]</scope>
    <source>
        <strain evidence="2 3">KCTC 52518</strain>
    </source>
</reference>
<evidence type="ECO:0000313" key="3">
    <source>
        <dbReference type="Proteomes" id="UP000298781"/>
    </source>
</evidence>